<feature type="transmembrane region" description="Helical" evidence="7">
    <location>
        <begin position="101"/>
        <end position="122"/>
    </location>
</feature>
<dbReference type="PANTHER" id="PTHR34229:SF1">
    <property type="entry name" value="METAL TRANSPORT PROTEIN HI_1621-RELATED"/>
    <property type="match status" value="1"/>
</dbReference>
<evidence type="ECO:0000256" key="2">
    <source>
        <dbReference type="ARBA" id="ARBA00022448"/>
    </source>
</evidence>
<evidence type="ECO:0000313" key="8">
    <source>
        <dbReference type="EMBL" id="OLP46637.1"/>
    </source>
</evidence>
<dbReference type="AlphaFoldDB" id="A0A1Q8ZX32"/>
<dbReference type="InterPro" id="IPR002751">
    <property type="entry name" value="CbiM/NikMN"/>
</dbReference>
<feature type="transmembrane region" description="Helical" evidence="7">
    <location>
        <begin position="37"/>
        <end position="59"/>
    </location>
</feature>
<gene>
    <name evidence="8" type="ORF">BJF95_16815</name>
</gene>
<keyword evidence="3" id="KW-1003">Cell membrane</keyword>
<dbReference type="GO" id="GO:0000041">
    <property type="term" value="P:transition metal ion transport"/>
    <property type="evidence" value="ECO:0007669"/>
    <property type="project" value="InterPro"/>
</dbReference>
<organism evidence="8 9">
    <name type="scientific">Rhizobium oryziradicis</name>
    <dbReference type="NCBI Taxonomy" id="1867956"/>
    <lineage>
        <taxon>Bacteria</taxon>
        <taxon>Pseudomonadati</taxon>
        <taxon>Pseudomonadota</taxon>
        <taxon>Alphaproteobacteria</taxon>
        <taxon>Hyphomicrobiales</taxon>
        <taxon>Rhizobiaceae</taxon>
        <taxon>Rhizobium/Agrobacterium group</taxon>
        <taxon>Rhizobium</taxon>
    </lineage>
</organism>
<dbReference type="GO" id="GO:0005886">
    <property type="term" value="C:plasma membrane"/>
    <property type="evidence" value="ECO:0007669"/>
    <property type="project" value="UniProtKB-SubCell"/>
</dbReference>
<evidence type="ECO:0000256" key="6">
    <source>
        <dbReference type="ARBA" id="ARBA00023136"/>
    </source>
</evidence>
<evidence type="ECO:0000256" key="7">
    <source>
        <dbReference type="SAM" id="Phobius"/>
    </source>
</evidence>
<name>A0A1Q8ZX32_9HYPH</name>
<keyword evidence="2" id="KW-0813">Transport</keyword>
<dbReference type="Proteomes" id="UP000186894">
    <property type="component" value="Unassembled WGS sequence"/>
</dbReference>
<evidence type="ECO:0000256" key="3">
    <source>
        <dbReference type="ARBA" id="ARBA00022475"/>
    </source>
</evidence>
<comment type="subcellular location">
    <subcellularLocation>
        <location evidence="1">Cell membrane</location>
        <topology evidence="1">Multi-pass membrane protein</topology>
    </subcellularLocation>
</comment>
<comment type="caution">
    <text evidence="8">The sequence shown here is derived from an EMBL/GenBank/DDBJ whole genome shotgun (WGS) entry which is preliminary data.</text>
</comment>
<keyword evidence="5 7" id="KW-1133">Transmembrane helix</keyword>
<evidence type="ECO:0000256" key="4">
    <source>
        <dbReference type="ARBA" id="ARBA00022692"/>
    </source>
</evidence>
<evidence type="ECO:0000313" key="9">
    <source>
        <dbReference type="Proteomes" id="UP000186894"/>
    </source>
</evidence>
<keyword evidence="4 7" id="KW-0812">Transmembrane</keyword>
<dbReference type="OrthoDB" id="4710659at2"/>
<dbReference type="EMBL" id="MKIM01000020">
    <property type="protein sequence ID" value="OLP46637.1"/>
    <property type="molecule type" value="Genomic_DNA"/>
</dbReference>
<keyword evidence="9" id="KW-1185">Reference proteome</keyword>
<feature type="transmembrane region" description="Helical" evidence="7">
    <location>
        <begin position="71"/>
        <end position="95"/>
    </location>
</feature>
<dbReference type="Gene3D" id="1.10.1760.20">
    <property type="match status" value="1"/>
</dbReference>
<feature type="transmembrane region" description="Helical" evidence="7">
    <location>
        <begin position="173"/>
        <end position="196"/>
    </location>
</feature>
<keyword evidence="6 7" id="KW-0472">Membrane</keyword>
<protein>
    <submittedName>
        <fullName evidence="8">Cobalamin biosynthesis protein CbiM</fullName>
    </submittedName>
</protein>
<dbReference type="Pfam" id="PF01891">
    <property type="entry name" value="CbiM"/>
    <property type="match status" value="1"/>
</dbReference>
<accession>A0A1Q8ZX32</accession>
<evidence type="ECO:0000256" key="5">
    <source>
        <dbReference type="ARBA" id="ARBA00022989"/>
    </source>
</evidence>
<dbReference type="PANTHER" id="PTHR34229">
    <property type="entry name" value="METAL TRANSPORT PROTEIN HI_1621-RELATED"/>
    <property type="match status" value="1"/>
</dbReference>
<evidence type="ECO:0000256" key="1">
    <source>
        <dbReference type="ARBA" id="ARBA00004651"/>
    </source>
</evidence>
<feature type="transmembrane region" description="Helical" evidence="7">
    <location>
        <begin position="143"/>
        <end position="161"/>
    </location>
</feature>
<dbReference type="STRING" id="1867956.BJF95_16815"/>
<sequence>MHIEVGIIDPARLVFADAAALSVVASQLPAVVRNPMIVAKTLLSAIAFSAMMQMWHLPVGPSELHLIGATTVYLLFGFAPAMLGFALGLVLQAFLFEPGDIPHLGVNALSLMIPMIAVHVTFGRRLFAAGLKDRFTLGKVLRLDATYYAGVSLMVGFWLSISNDAFAVADWAQWAVAYAPVFLVEACITFAAVHLVRRFHNHPLAVRFTDVDRLTFA</sequence>
<reference evidence="8 9" key="1">
    <citation type="submission" date="2016-09" db="EMBL/GenBank/DDBJ databases">
        <title>Rhizobium oryziradicis sp. nov., isolated from the root of rice.</title>
        <authorList>
            <person name="Zhao J."/>
            <person name="Zhang X."/>
        </authorList>
    </citation>
    <scope>NUCLEOTIDE SEQUENCE [LARGE SCALE GENOMIC DNA]</scope>
    <source>
        <strain evidence="8 9">N19</strain>
    </source>
</reference>
<dbReference type="RefSeq" id="WP_075637914.1">
    <property type="nucleotide sequence ID" value="NZ_MKIM01000020.1"/>
</dbReference>
<proteinExistence type="predicted"/>